<proteinExistence type="predicted"/>
<evidence type="ECO:0000313" key="4">
    <source>
        <dbReference type="Proteomes" id="UP000475385"/>
    </source>
</evidence>
<dbReference type="Gene3D" id="3.40.710.10">
    <property type="entry name" value="DD-peptidase/beta-lactamase superfamily"/>
    <property type="match status" value="1"/>
</dbReference>
<dbReference type="GO" id="GO:0016787">
    <property type="term" value="F:hydrolase activity"/>
    <property type="evidence" value="ECO:0007669"/>
    <property type="project" value="UniProtKB-KW"/>
</dbReference>
<dbReference type="InterPro" id="IPR001466">
    <property type="entry name" value="Beta-lactam-related"/>
</dbReference>
<comment type="caution">
    <text evidence="3">The sequence shown here is derived from an EMBL/GenBank/DDBJ whole genome shotgun (WGS) entry which is preliminary data.</text>
</comment>
<dbReference type="AlphaFoldDB" id="A0A6M1LUV2"/>
<accession>A0A6M1LUV2</accession>
<dbReference type="Pfam" id="PF00144">
    <property type="entry name" value="Beta-lactamase"/>
    <property type="match status" value="1"/>
</dbReference>
<keyword evidence="3" id="KW-0378">Hydrolase</keyword>
<organism evidence="3 4">
    <name type="scientific">Falsiroseomonas algicola</name>
    <dbReference type="NCBI Taxonomy" id="2716930"/>
    <lineage>
        <taxon>Bacteria</taxon>
        <taxon>Pseudomonadati</taxon>
        <taxon>Pseudomonadota</taxon>
        <taxon>Alphaproteobacteria</taxon>
        <taxon>Acetobacterales</taxon>
        <taxon>Roseomonadaceae</taxon>
        <taxon>Falsiroseomonas</taxon>
    </lineage>
</organism>
<evidence type="ECO:0000256" key="1">
    <source>
        <dbReference type="SAM" id="MobiDB-lite"/>
    </source>
</evidence>
<dbReference type="InterPro" id="IPR050789">
    <property type="entry name" value="Diverse_Enzym_Activities"/>
</dbReference>
<feature type="region of interest" description="Disordered" evidence="1">
    <location>
        <begin position="122"/>
        <end position="141"/>
    </location>
</feature>
<reference evidence="3 4" key="2">
    <citation type="submission" date="2020-03" db="EMBL/GenBank/DDBJ databases">
        <title>Roseomonas stagni sp. nov., isolated from pond water in Japan.</title>
        <authorList>
            <person name="Furuhata K."/>
            <person name="Miyamoto H."/>
            <person name="Goto K."/>
        </authorList>
    </citation>
    <scope>NUCLEOTIDE SEQUENCE [LARGE SCALE GENOMIC DNA]</scope>
    <source>
        <strain evidence="3 4">PeD5</strain>
    </source>
</reference>
<feature type="domain" description="Beta-lactamase-related" evidence="2">
    <location>
        <begin position="35"/>
        <end position="299"/>
    </location>
</feature>
<reference evidence="3 4" key="1">
    <citation type="submission" date="2020-02" db="EMBL/GenBank/DDBJ databases">
        <authorList>
            <person name="Kim H.M."/>
            <person name="Jeon C.O."/>
        </authorList>
    </citation>
    <scope>NUCLEOTIDE SEQUENCE [LARGE SCALE GENOMIC DNA]</scope>
    <source>
        <strain evidence="3 4">PeD5</strain>
    </source>
</reference>
<dbReference type="PANTHER" id="PTHR43283">
    <property type="entry name" value="BETA-LACTAMASE-RELATED"/>
    <property type="match status" value="1"/>
</dbReference>
<dbReference type="RefSeq" id="WP_164698134.1">
    <property type="nucleotide sequence ID" value="NZ_JAAIKB010000027.1"/>
</dbReference>
<dbReference type="InterPro" id="IPR012338">
    <property type="entry name" value="Beta-lactam/transpept-like"/>
</dbReference>
<dbReference type="PANTHER" id="PTHR43283:SF7">
    <property type="entry name" value="BETA-LACTAMASE-RELATED DOMAIN-CONTAINING PROTEIN"/>
    <property type="match status" value="1"/>
</dbReference>
<evidence type="ECO:0000259" key="2">
    <source>
        <dbReference type="Pfam" id="PF00144"/>
    </source>
</evidence>
<dbReference type="SUPFAM" id="SSF56601">
    <property type="entry name" value="beta-lactamase/transpeptidase-like"/>
    <property type="match status" value="1"/>
</dbReference>
<sequence>MMPTEPQAGWQDADPRDAGFDPAALDRFTGKLQSLTTTSFMVVSRGRVIYRHGDVSEASYLASTRKSILSLLYGPHVASGRIDLDLTLDQLGIDDVKGLWPAEKRATIRDILTSRSGVYYPAGSPGGDDAGTPPRGSQAPGTRLHYNNWDFNVAGAIFEQLTGIAVHDALRDQLAVPLGFEDFDRGRQRMLGYPDRSRFLAYHMFLSGRDMARVGLLVLRGGRWNGQQIVPESWVRDCVAPHVRPAEMHGQFTGRGLGYGYYWWVPMHTEAAEWQGAFLASGHYGQFVLGLPKLDLLMVHRRAISDERAMRRNAGIDLGDLPSVSSTQMVALGQAILDCRDGVSPRAGTTPPPQQP</sequence>
<dbReference type="Proteomes" id="UP000475385">
    <property type="component" value="Unassembled WGS sequence"/>
</dbReference>
<evidence type="ECO:0000313" key="3">
    <source>
        <dbReference type="EMBL" id="NGM24221.1"/>
    </source>
</evidence>
<name>A0A6M1LUV2_9PROT</name>
<dbReference type="EMBL" id="JAAIKB010000027">
    <property type="protein sequence ID" value="NGM24221.1"/>
    <property type="molecule type" value="Genomic_DNA"/>
</dbReference>
<protein>
    <submittedName>
        <fullName evidence="3">Serine hydrolase</fullName>
    </submittedName>
</protein>
<gene>
    <name evidence="3" type="ORF">G3576_29800</name>
</gene>
<keyword evidence="4" id="KW-1185">Reference proteome</keyword>